<dbReference type="Proteomes" id="UP001501476">
    <property type="component" value="Unassembled WGS sequence"/>
</dbReference>
<reference evidence="3" key="1">
    <citation type="journal article" date="2019" name="Int. J. Syst. Evol. Microbiol.">
        <title>The Global Catalogue of Microorganisms (GCM) 10K type strain sequencing project: providing services to taxonomists for standard genome sequencing and annotation.</title>
        <authorList>
            <consortium name="The Broad Institute Genomics Platform"/>
            <consortium name="The Broad Institute Genome Sequencing Center for Infectious Disease"/>
            <person name="Wu L."/>
            <person name="Ma J."/>
        </authorList>
    </citation>
    <scope>NUCLEOTIDE SEQUENCE [LARGE SCALE GENOMIC DNA]</scope>
    <source>
        <strain evidence="3">JCM 6886</strain>
    </source>
</reference>
<keyword evidence="3" id="KW-1185">Reference proteome</keyword>
<dbReference type="Gene3D" id="3.30.70.920">
    <property type="match status" value="1"/>
</dbReference>
<organism evidence="2 3">
    <name type="scientific">Methylophaga marina</name>
    <dbReference type="NCBI Taxonomy" id="45495"/>
    <lineage>
        <taxon>Bacteria</taxon>
        <taxon>Pseudomonadati</taxon>
        <taxon>Pseudomonadota</taxon>
        <taxon>Gammaproteobacteria</taxon>
        <taxon>Thiotrichales</taxon>
        <taxon>Piscirickettsiaceae</taxon>
        <taxon>Methylophaga</taxon>
    </lineage>
</organism>
<evidence type="ECO:0000313" key="3">
    <source>
        <dbReference type="Proteomes" id="UP001501476"/>
    </source>
</evidence>
<name>A0ABP3CXR5_9GAMM</name>
<comment type="caution">
    <text evidence="2">The sequence shown here is derived from an EMBL/GenBank/DDBJ whole genome shotgun (WGS) entry which is preliminary data.</text>
</comment>
<evidence type="ECO:0000313" key="2">
    <source>
        <dbReference type="EMBL" id="GAA0218120.1"/>
    </source>
</evidence>
<evidence type="ECO:0000259" key="1">
    <source>
        <dbReference type="Pfam" id="PF01037"/>
    </source>
</evidence>
<dbReference type="PANTHER" id="PTHR30154">
    <property type="entry name" value="LEUCINE-RESPONSIVE REGULATORY PROTEIN"/>
    <property type="match status" value="1"/>
</dbReference>
<sequence>MITSFILIQTERTKITDVAETLADVDGISEVYSVSGNYDLVAIARVKDNDELASLVTSKIVDIEAITKTETMLAFRVYSKHDLDSMFSIGL</sequence>
<dbReference type="InterPro" id="IPR011008">
    <property type="entry name" value="Dimeric_a/b-barrel"/>
</dbReference>
<dbReference type="InterPro" id="IPR019887">
    <property type="entry name" value="Tscrpt_reg_AsnC/Lrp_C"/>
</dbReference>
<feature type="domain" description="Transcription regulator AsnC/Lrp ligand binding" evidence="1">
    <location>
        <begin position="6"/>
        <end position="76"/>
    </location>
</feature>
<dbReference type="RefSeq" id="WP_286304804.1">
    <property type="nucleotide sequence ID" value="NZ_AP027741.1"/>
</dbReference>
<dbReference type="PANTHER" id="PTHR30154:SF34">
    <property type="entry name" value="TRANSCRIPTIONAL REGULATOR AZLB"/>
    <property type="match status" value="1"/>
</dbReference>
<proteinExistence type="predicted"/>
<dbReference type="SUPFAM" id="SSF54909">
    <property type="entry name" value="Dimeric alpha+beta barrel"/>
    <property type="match status" value="1"/>
</dbReference>
<dbReference type="EMBL" id="BAAADG010000003">
    <property type="protein sequence ID" value="GAA0218120.1"/>
    <property type="molecule type" value="Genomic_DNA"/>
</dbReference>
<gene>
    <name evidence="2" type="ORF">GCM10008964_07060</name>
</gene>
<protein>
    <submittedName>
        <fullName evidence="2">Lrp/AsnC ligand binding domain-containing protein</fullName>
    </submittedName>
</protein>
<dbReference type="Pfam" id="PF01037">
    <property type="entry name" value="AsnC_trans_reg"/>
    <property type="match status" value="1"/>
</dbReference>
<accession>A0ABP3CXR5</accession>